<feature type="transmembrane region" description="Helical" evidence="5">
    <location>
        <begin position="101"/>
        <end position="122"/>
    </location>
</feature>
<dbReference type="Proteomes" id="UP000680805">
    <property type="component" value="Chromosome"/>
</dbReference>
<feature type="transmembrane region" description="Helical" evidence="5">
    <location>
        <begin position="374"/>
        <end position="396"/>
    </location>
</feature>
<keyword evidence="7" id="KW-0436">Ligase</keyword>
<keyword evidence="2 5" id="KW-0812">Transmembrane</keyword>
<gene>
    <name evidence="7" type="ORF">KMZ68_21030</name>
</gene>
<feature type="transmembrane region" description="Helical" evidence="5">
    <location>
        <begin position="77"/>
        <end position="95"/>
    </location>
</feature>
<evidence type="ECO:0000313" key="7">
    <source>
        <dbReference type="EMBL" id="QWG17425.1"/>
    </source>
</evidence>
<protein>
    <submittedName>
        <fullName evidence="7">O-antigen ligase family protein</fullName>
    </submittedName>
</protein>
<feature type="transmembrane region" description="Helical" evidence="5">
    <location>
        <begin position="171"/>
        <end position="193"/>
    </location>
</feature>
<feature type="transmembrane region" description="Helical" evidence="5">
    <location>
        <begin position="48"/>
        <end position="70"/>
    </location>
</feature>
<sequence>MIEAARREPGRSRLALVLPARFSPAAWILSVDLLTVLIAVLLPWSTSGVAIAAVLWLIALVPAIELRAFWRSLMRPVSALPIAIFALALAGTLWSEAAWGARLYAVGPAAKLLVLPLLLYHFERSSRGAWVFIAFLVSCTLLMLVSWAVAFEPSLTLKPNAEMRGIFVKNYIDQSQEFALCAVALAYPIMTLLRANRIRLAVLLAAVSLSLLANMMFVVVSRTALVTMPIMLAVFALLHLKWRTSLAISGAAVAIVGLAWTMSPQLQWTTTTFLRDYRIYKELDQPTSIGLRLEFWQKSLRFIAEAPVIGHGTGSTRGLFEQAATGPKVLAGSQVVSNPHNQTLHVAIQWGMLGVIVLYAMWWRHFVLFRGEGLAAWIGLLVVVQNIFTSLFNSHLFDFHEGWMYVLGVGVAGGMVLGARRDAGTTAFAAVSGPQGTRDG</sequence>
<feature type="transmembrane region" description="Helical" evidence="5">
    <location>
        <begin position="343"/>
        <end position="362"/>
    </location>
</feature>
<reference evidence="7" key="1">
    <citation type="submission" date="2021-06" db="EMBL/GenBank/DDBJ databases">
        <title>Bradyrhizobium sp. S2-11-2 Genome sequencing.</title>
        <authorList>
            <person name="Jin L."/>
        </authorList>
    </citation>
    <scope>NUCLEOTIDE SEQUENCE</scope>
    <source>
        <strain evidence="7">S2-11-2</strain>
    </source>
</reference>
<dbReference type="RefSeq" id="WP_215613075.1">
    <property type="nucleotide sequence ID" value="NZ_CP076135.1"/>
</dbReference>
<evidence type="ECO:0000256" key="4">
    <source>
        <dbReference type="ARBA" id="ARBA00023136"/>
    </source>
</evidence>
<organism evidence="7 8">
    <name type="scientific">Bradyrhizobium sediminis</name>
    <dbReference type="NCBI Taxonomy" id="2840469"/>
    <lineage>
        <taxon>Bacteria</taxon>
        <taxon>Pseudomonadati</taxon>
        <taxon>Pseudomonadota</taxon>
        <taxon>Alphaproteobacteria</taxon>
        <taxon>Hyphomicrobiales</taxon>
        <taxon>Nitrobacteraceae</taxon>
        <taxon>Bradyrhizobium</taxon>
    </lineage>
</organism>
<feature type="transmembrane region" description="Helical" evidence="5">
    <location>
        <begin position="129"/>
        <end position="151"/>
    </location>
</feature>
<evidence type="ECO:0000256" key="2">
    <source>
        <dbReference type="ARBA" id="ARBA00022692"/>
    </source>
</evidence>
<evidence type="ECO:0000256" key="3">
    <source>
        <dbReference type="ARBA" id="ARBA00022989"/>
    </source>
</evidence>
<dbReference type="InterPro" id="IPR051533">
    <property type="entry name" value="WaaL-like"/>
</dbReference>
<dbReference type="PANTHER" id="PTHR37422">
    <property type="entry name" value="TEICHURONIC ACID BIOSYNTHESIS PROTEIN TUAE"/>
    <property type="match status" value="1"/>
</dbReference>
<evidence type="ECO:0000313" key="8">
    <source>
        <dbReference type="Proteomes" id="UP000680805"/>
    </source>
</evidence>
<evidence type="ECO:0000256" key="1">
    <source>
        <dbReference type="ARBA" id="ARBA00004141"/>
    </source>
</evidence>
<feature type="transmembrane region" description="Helical" evidence="5">
    <location>
        <begin position="245"/>
        <end position="263"/>
    </location>
</feature>
<feature type="transmembrane region" description="Helical" evidence="5">
    <location>
        <begin position="21"/>
        <end position="42"/>
    </location>
</feature>
<evidence type="ECO:0000256" key="5">
    <source>
        <dbReference type="SAM" id="Phobius"/>
    </source>
</evidence>
<dbReference type="GO" id="GO:0016020">
    <property type="term" value="C:membrane"/>
    <property type="evidence" value="ECO:0007669"/>
    <property type="project" value="UniProtKB-SubCell"/>
</dbReference>
<feature type="transmembrane region" description="Helical" evidence="5">
    <location>
        <begin position="402"/>
        <end position="419"/>
    </location>
</feature>
<keyword evidence="3 5" id="KW-1133">Transmembrane helix</keyword>
<evidence type="ECO:0000259" key="6">
    <source>
        <dbReference type="Pfam" id="PF04932"/>
    </source>
</evidence>
<dbReference type="PANTHER" id="PTHR37422:SF13">
    <property type="entry name" value="LIPOPOLYSACCHARIDE BIOSYNTHESIS PROTEIN PA4999-RELATED"/>
    <property type="match status" value="1"/>
</dbReference>
<accession>A0A975NM86</accession>
<dbReference type="EMBL" id="CP076135">
    <property type="protein sequence ID" value="QWG17425.1"/>
    <property type="molecule type" value="Genomic_DNA"/>
</dbReference>
<dbReference type="InterPro" id="IPR007016">
    <property type="entry name" value="O-antigen_ligase-rel_domated"/>
</dbReference>
<feature type="transmembrane region" description="Helical" evidence="5">
    <location>
        <begin position="223"/>
        <end position="240"/>
    </location>
</feature>
<dbReference type="KEGG" id="bsei:KMZ68_21030"/>
<proteinExistence type="predicted"/>
<name>A0A975NM86_9BRAD</name>
<comment type="subcellular location">
    <subcellularLocation>
        <location evidence="1">Membrane</location>
        <topology evidence="1">Multi-pass membrane protein</topology>
    </subcellularLocation>
</comment>
<dbReference type="Pfam" id="PF04932">
    <property type="entry name" value="Wzy_C"/>
    <property type="match status" value="1"/>
</dbReference>
<feature type="domain" description="O-antigen ligase-related" evidence="6">
    <location>
        <begin position="209"/>
        <end position="358"/>
    </location>
</feature>
<feature type="transmembrane region" description="Helical" evidence="5">
    <location>
        <begin position="200"/>
        <end position="217"/>
    </location>
</feature>
<dbReference type="AlphaFoldDB" id="A0A975NM86"/>
<dbReference type="GO" id="GO:0016874">
    <property type="term" value="F:ligase activity"/>
    <property type="evidence" value="ECO:0007669"/>
    <property type="project" value="UniProtKB-KW"/>
</dbReference>
<keyword evidence="4 5" id="KW-0472">Membrane</keyword>